<dbReference type="Pfam" id="PF00733">
    <property type="entry name" value="Asn_synthase"/>
    <property type="match status" value="1"/>
</dbReference>
<gene>
    <name evidence="6" type="ORF">CcCBS67573_g01148</name>
</gene>
<dbReference type="AlphaFoldDB" id="A0A507FQ28"/>
<dbReference type="Gene3D" id="3.40.50.620">
    <property type="entry name" value="HUPs"/>
    <property type="match status" value="1"/>
</dbReference>
<dbReference type="PANTHER" id="PTHR45937:SF1">
    <property type="entry name" value="ASPARAGINE SYNTHETASE DOMAIN-CONTAINING PROTEIN 1"/>
    <property type="match status" value="1"/>
</dbReference>
<keyword evidence="2" id="KW-0061">Asparagine biosynthesis</keyword>
<evidence type="ECO:0000256" key="2">
    <source>
        <dbReference type="ARBA" id="ARBA00022888"/>
    </source>
</evidence>
<dbReference type="SUPFAM" id="SSF56235">
    <property type="entry name" value="N-terminal nucleophile aminohydrolases (Ntn hydrolases)"/>
    <property type="match status" value="1"/>
</dbReference>
<dbReference type="STRING" id="246404.A0A507FQ28"/>
<dbReference type="InterPro" id="IPR051857">
    <property type="entry name" value="Asn_synthetase_domain"/>
</dbReference>
<dbReference type="InterPro" id="IPR001962">
    <property type="entry name" value="Asn_synthase"/>
</dbReference>
<dbReference type="OrthoDB" id="10252281at2759"/>
<evidence type="ECO:0000313" key="6">
    <source>
        <dbReference type="EMBL" id="TPX77558.1"/>
    </source>
</evidence>
<keyword evidence="3" id="KW-0315">Glutamine amidotransferase</keyword>
<dbReference type="CDD" id="cd01991">
    <property type="entry name" value="Asn_synthase_B_C"/>
    <property type="match status" value="1"/>
</dbReference>
<organism evidence="6 7">
    <name type="scientific">Chytriomyces confervae</name>
    <dbReference type="NCBI Taxonomy" id="246404"/>
    <lineage>
        <taxon>Eukaryota</taxon>
        <taxon>Fungi</taxon>
        <taxon>Fungi incertae sedis</taxon>
        <taxon>Chytridiomycota</taxon>
        <taxon>Chytridiomycota incertae sedis</taxon>
        <taxon>Chytridiomycetes</taxon>
        <taxon>Chytridiales</taxon>
        <taxon>Chytriomycetaceae</taxon>
        <taxon>Chytriomyces</taxon>
    </lineage>
</organism>
<evidence type="ECO:0000313" key="7">
    <source>
        <dbReference type="Proteomes" id="UP000320333"/>
    </source>
</evidence>
<keyword evidence="1" id="KW-0028">Amino-acid biosynthesis</keyword>
<comment type="caution">
    <text evidence="6">The sequence shown here is derived from an EMBL/GenBank/DDBJ whole genome shotgun (WGS) entry which is preliminary data.</text>
</comment>
<feature type="region of interest" description="Disordered" evidence="4">
    <location>
        <begin position="44"/>
        <end position="71"/>
    </location>
</feature>
<dbReference type="Gene3D" id="3.60.20.10">
    <property type="entry name" value="Glutamine Phosphoribosylpyrophosphate, subunit 1, domain 1"/>
    <property type="match status" value="1"/>
</dbReference>
<dbReference type="PANTHER" id="PTHR45937">
    <property type="entry name" value="ASPARAGINE SYNTHETASE DOMAIN-CONTAINING PROTEIN 1"/>
    <property type="match status" value="1"/>
</dbReference>
<dbReference type="EMBL" id="QEAP01000018">
    <property type="protein sequence ID" value="TPX77558.1"/>
    <property type="molecule type" value="Genomic_DNA"/>
</dbReference>
<name>A0A507FQ28_9FUNG</name>
<evidence type="ECO:0000256" key="4">
    <source>
        <dbReference type="SAM" id="MobiDB-lite"/>
    </source>
</evidence>
<feature type="region of interest" description="Disordered" evidence="4">
    <location>
        <begin position="309"/>
        <end position="329"/>
    </location>
</feature>
<dbReference type="GO" id="GO:0006529">
    <property type="term" value="P:asparagine biosynthetic process"/>
    <property type="evidence" value="ECO:0007669"/>
    <property type="project" value="UniProtKB-KW"/>
</dbReference>
<dbReference type="Proteomes" id="UP000320333">
    <property type="component" value="Unassembled WGS sequence"/>
</dbReference>
<proteinExistence type="predicted"/>
<dbReference type="InterPro" id="IPR029055">
    <property type="entry name" value="Ntn_hydrolases_N"/>
</dbReference>
<reference evidence="6 7" key="1">
    <citation type="journal article" date="2019" name="Sci. Rep.">
        <title>Comparative genomics of chytrid fungi reveal insights into the obligate biotrophic and pathogenic lifestyle of Synchytrium endobioticum.</title>
        <authorList>
            <person name="van de Vossenberg B.T.L.H."/>
            <person name="Warris S."/>
            <person name="Nguyen H.D.T."/>
            <person name="van Gent-Pelzer M.P.E."/>
            <person name="Joly D.L."/>
            <person name="van de Geest H.C."/>
            <person name="Bonants P.J.M."/>
            <person name="Smith D.S."/>
            <person name="Levesque C.A."/>
            <person name="van der Lee T.A.J."/>
        </authorList>
    </citation>
    <scope>NUCLEOTIDE SEQUENCE [LARGE SCALE GENOMIC DNA]</scope>
    <source>
        <strain evidence="6 7">CBS 675.73</strain>
    </source>
</reference>
<dbReference type="InterPro" id="IPR014729">
    <property type="entry name" value="Rossmann-like_a/b/a_fold"/>
</dbReference>
<sequence length="742" mass="82125">MCGILFRSRAASIGTDRVGVARANQEVLWRQLRAAVAKRGPDWQRGMEYSGESAGRGEHGSESRSSRTDGEEAFYSTHPFDMSVFSSVLHLRGPRLVPQPVIRTHVKGNSSSHSFLCWNGELFADSNDPSAMNLPLDSSDTEILAHTLFDVAAENSFKVTLLDTLSRLRGPWAILVFDAPSSTLYFGRDFLGRRSLLAHFPDQVDPSFYISSVAAGTSAHRNAIQTDAPTADNDDALSDVSRDDDVWWGDSQSFWHEVPADGIYSICFSDLDPSHSRDSFRKHLVHIPWSRTSDSALEQTMTCPANDTLNTEIPNSDPTLFDTPLNTPDTVLKVPMPTTAESMEALETTKSLLSASVKARIETIPRMHQNQLQKHTSDTLNEPKNVDGDSEPLAILFSGGLDCMILAALAAQHFGDSGAVIDLLNVAFDNPRVRNAAAKTRAALDDAKAKKLKKDKRKKKTNPVELDHVVDKEVGIVKDLADASLSDIANENELENLTLDQQTQPNLYPSHLFAVPDRKTGLKGCEELKLVYPYVTWRFVEIDVAYEEAQEMKPHIMELMHPLESVMDMSIALAFWFASRAAGSVVHANGDRVAYKSKAKVLLSGLGADEQCGGYNRHRKSFDSSGWQGLILELQKDVSRISKRNLGRDDRIVSDHGREIRFPYLSESVVSMLSKLPVHLKTDPRLPRGVGDKLLLRQMAVSLGLDRASVEAKRAVQFGARTAKMEDGREKGDMKLTDTKNK</sequence>
<feature type="domain" description="Asparagine synthetase" evidence="5">
    <location>
        <begin position="626"/>
        <end position="719"/>
    </location>
</feature>
<feature type="region of interest" description="Disordered" evidence="4">
    <location>
        <begin position="723"/>
        <end position="742"/>
    </location>
</feature>
<evidence type="ECO:0000259" key="5">
    <source>
        <dbReference type="Pfam" id="PF00733"/>
    </source>
</evidence>
<dbReference type="GO" id="GO:0004066">
    <property type="term" value="F:asparagine synthase (glutamine-hydrolyzing) activity"/>
    <property type="evidence" value="ECO:0007669"/>
    <property type="project" value="InterPro"/>
</dbReference>
<protein>
    <recommendedName>
        <fullName evidence="5">Asparagine synthetase domain-containing protein</fullName>
    </recommendedName>
</protein>
<keyword evidence="7" id="KW-1185">Reference proteome</keyword>
<evidence type="ECO:0000256" key="3">
    <source>
        <dbReference type="ARBA" id="ARBA00022962"/>
    </source>
</evidence>
<accession>A0A507FQ28</accession>
<feature type="compositionally biased region" description="Basic and acidic residues" evidence="4">
    <location>
        <begin position="55"/>
        <end position="70"/>
    </location>
</feature>
<dbReference type="SUPFAM" id="SSF52402">
    <property type="entry name" value="Adenine nucleotide alpha hydrolases-like"/>
    <property type="match status" value="2"/>
</dbReference>
<evidence type="ECO:0000256" key="1">
    <source>
        <dbReference type="ARBA" id="ARBA00022605"/>
    </source>
</evidence>